<reference evidence="2 3" key="1">
    <citation type="submission" date="2022-09" db="EMBL/GenBank/DDBJ databases">
        <authorList>
            <person name="Palmer J.M."/>
        </authorList>
    </citation>
    <scope>NUCLEOTIDE SEQUENCE [LARGE SCALE GENOMIC DNA]</scope>
    <source>
        <strain evidence="2 3">DSM 7382</strain>
    </source>
</reference>
<organism evidence="2 3">
    <name type="scientific">Cerrena zonata</name>
    <dbReference type="NCBI Taxonomy" id="2478898"/>
    <lineage>
        <taxon>Eukaryota</taxon>
        <taxon>Fungi</taxon>
        <taxon>Dikarya</taxon>
        <taxon>Basidiomycota</taxon>
        <taxon>Agaricomycotina</taxon>
        <taxon>Agaricomycetes</taxon>
        <taxon>Polyporales</taxon>
        <taxon>Cerrenaceae</taxon>
        <taxon>Cerrena</taxon>
    </lineage>
</organism>
<sequence>MNSLIAFAFLFLLFAPSSAFPVDQQIILHTPSLIKPNHWCAGLGGGAFGIAHNFTLVAYNATSSTAEPVPTSLVLRHMGSIAGAELRVLSTYESYPYRDFSTFSLQDGLLFSEHSGVSALGLAVFDGGEPNFITSSVRNASPVRSYCALANTSPHGSNPHSPILAVNGEINGFHLCQQKHVGMGWVLVFRPLESHPRYAPESCYAVRLHLQGLY</sequence>
<accession>A0AAW0H0P6</accession>
<name>A0AAW0H0P6_9APHY</name>
<proteinExistence type="predicted"/>
<protein>
    <submittedName>
        <fullName evidence="2">Uncharacterized protein</fullName>
    </submittedName>
</protein>
<dbReference type="Proteomes" id="UP001385951">
    <property type="component" value="Unassembled WGS sequence"/>
</dbReference>
<gene>
    <name evidence="2" type="ORF">QCA50_001045</name>
</gene>
<dbReference type="EMBL" id="JASBNA010000001">
    <property type="protein sequence ID" value="KAK7696391.1"/>
    <property type="molecule type" value="Genomic_DNA"/>
</dbReference>
<comment type="caution">
    <text evidence="2">The sequence shown here is derived from an EMBL/GenBank/DDBJ whole genome shotgun (WGS) entry which is preliminary data.</text>
</comment>
<evidence type="ECO:0000256" key="1">
    <source>
        <dbReference type="SAM" id="SignalP"/>
    </source>
</evidence>
<keyword evidence="1" id="KW-0732">Signal</keyword>
<keyword evidence="3" id="KW-1185">Reference proteome</keyword>
<evidence type="ECO:0000313" key="2">
    <source>
        <dbReference type="EMBL" id="KAK7696391.1"/>
    </source>
</evidence>
<feature type="chain" id="PRO_5043743409" evidence="1">
    <location>
        <begin position="20"/>
        <end position="214"/>
    </location>
</feature>
<feature type="signal peptide" evidence="1">
    <location>
        <begin position="1"/>
        <end position="19"/>
    </location>
</feature>
<evidence type="ECO:0000313" key="3">
    <source>
        <dbReference type="Proteomes" id="UP001385951"/>
    </source>
</evidence>
<dbReference type="AlphaFoldDB" id="A0AAW0H0P6"/>